<dbReference type="GO" id="GO:0004252">
    <property type="term" value="F:serine-type endopeptidase activity"/>
    <property type="evidence" value="ECO:0007669"/>
    <property type="project" value="UniProtKB-UniRule"/>
</dbReference>
<evidence type="ECO:0000256" key="9">
    <source>
        <dbReference type="SAM" id="SignalP"/>
    </source>
</evidence>
<keyword evidence="2 7" id="KW-0645">Protease</keyword>
<evidence type="ECO:0000259" key="10">
    <source>
        <dbReference type="Pfam" id="PF00082"/>
    </source>
</evidence>
<dbReference type="EC" id="3.4.21.62" evidence="6"/>
<keyword evidence="9" id="KW-0732">Signal</keyword>
<dbReference type="InterPro" id="IPR036852">
    <property type="entry name" value="Peptidase_S8/S53_dom_sf"/>
</dbReference>
<evidence type="ECO:0000256" key="6">
    <source>
        <dbReference type="ARBA" id="ARBA00023619"/>
    </source>
</evidence>
<dbReference type="GO" id="GO:0006508">
    <property type="term" value="P:proteolysis"/>
    <property type="evidence" value="ECO:0007669"/>
    <property type="project" value="UniProtKB-KW"/>
</dbReference>
<dbReference type="PROSITE" id="PS51892">
    <property type="entry name" value="SUBTILASE"/>
    <property type="match status" value="1"/>
</dbReference>
<dbReference type="InterPro" id="IPR015500">
    <property type="entry name" value="Peptidase_S8_subtilisin-rel"/>
</dbReference>
<comment type="similarity">
    <text evidence="1 7">Belongs to the peptidase S8 family.</text>
</comment>
<gene>
    <name evidence="11" type="primary">SUB2_6</name>
    <name evidence="11" type="ORF">FOL46_005164</name>
</gene>
<feature type="signal peptide" evidence="9">
    <location>
        <begin position="1"/>
        <end position="22"/>
    </location>
</feature>
<dbReference type="Gene3D" id="3.40.50.200">
    <property type="entry name" value="Peptidase S8/S53 domain"/>
    <property type="match status" value="1"/>
</dbReference>
<dbReference type="PROSITE" id="PS00138">
    <property type="entry name" value="SUBTILASE_SER"/>
    <property type="match status" value="1"/>
</dbReference>
<dbReference type="SUPFAM" id="SSF52743">
    <property type="entry name" value="Subtilisin-like"/>
    <property type="match status" value="1"/>
</dbReference>
<evidence type="ECO:0000256" key="1">
    <source>
        <dbReference type="ARBA" id="ARBA00011073"/>
    </source>
</evidence>
<evidence type="ECO:0000256" key="3">
    <source>
        <dbReference type="ARBA" id="ARBA00022801"/>
    </source>
</evidence>
<feature type="active site" description="Charge relay system" evidence="7">
    <location>
        <position position="195"/>
    </location>
</feature>
<organism evidence="11 12">
    <name type="scientific">Perkinsus olseni</name>
    <name type="common">Perkinsus atlanticus</name>
    <dbReference type="NCBI Taxonomy" id="32597"/>
    <lineage>
        <taxon>Eukaryota</taxon>
        <taxon>Sar</taxon>
        <taxon>Alveolata</taxon>
        <taxon>Perkinsozoa</taxon>
        <taxon>Perkinsea</taxon>
        <taxon>Perkinsida</taxon>
        <taxon>Perkinsidae</taxon>
        <taxon>Perkinsus</taxon>
    </lineage>
</organism>
<feature type="active site" description="Charge relay system" evidence="7">
    <location>
        <position position="235"/>
    </location>
</feature>
<dbReference type="PANTHER" id="PTHR43806">
    <property type="entry name" value="PEPTIDASE S8"/>
    <property type="match status" value="1"/>
</dbReference>
<evidence type="ECO:0000256" key="7">
    <source>
        <dbReference type="PROSITE-ProRule" id="PRU01240"/>
    </source>
</evidence>
<name>A0A7J6LU47_PEROL</name>
<dbReference type="PRINTS" id="PR00723">
    <property type="entry name" value="SUBTILISIN"/>
</dbReference>
<dbReference type="PROSITE" id="PS00137">
    <property type="entry name" value="SUBTILASE_HIS"/>
    <property type="match status" value="1"/>
</dbReference>
<evidence type="ECO:0000256" key="5">
    <source>
        <dbReference type="ARBA" id="ARBA00023529"/>
    </source>
</evidence>
<dbReference type="AlphaFoldDB" id="A0A7J6LU47"/>
<feature type="domain" description="Peptidase S8/S53" evidence="10">
    <location>
        <begin position="187"/>
        <end position="411"/>
    </location>
</feature>
<feature type="chain" id="PRO_5029665145" description="subtilisin" evidence="9">
    <location>
        <begin position="23"/>
        <end position="496"/>
    </location>
</feature>
<evidence type="ECO:0000313" key="11">
    <source>
        <dbReference type="EMBL" id="KAF4662734.1"/>
    </source>
</evidence>
<reference evidence="11 12" key="1">
    <citation type="submission" date="2020-04" db="EMBL/GenBank/DDBJ databases">
        <title>Perkinsus olseni comparative genomics.</title>
        <authorList>
            <person name="Bogema D.R."/>
        </authorList>
    </citation>
    <scope>NUCLEOTIDE SEQUENCE [LARGE SCALE GENOMIC DNA]</scope>
    <source>
        <strain evidence="11">ATCC PRA-31</strain>
    </source>
</reference>
<accession>A0A7J6LU47</accession>
<evidence type="ECO:0000256" key="4">
    <source>
        <dbReference type="ARBA" id="ARBA00022825"/>
    </source>
</evidence>
<keyword evidence="4 7" id="KW-0720">Serine protease</keyword>
<dbReference type="PANTHER" id="PTHR43806:SF11">
    <property type="entry name" value="CEREVISIN-RELATED"/>
    <property type="match status" value="1"/>
</dbReference>
<dbReference type="InterPro" id="IPR000209">
    <property type="entry name" value="Peptidase_S8/S53_dom"/>
</dbReference>
<dbReference type="InterPro" id="IPR023828">
    <property type="entry name" value="Peptidase_S8_Ser-AS"/>
</dbReference>
<feature type="region of interest" description="Disordered" evidence="8">
    <location>
        <begin position="114"/>
        <end position="159"/>
    </location>
</feature>
<comment type="catalytic activity">
    <reaction evidence="5">
        <text>Hydrolysis of proteins with broad specificity for peptide bonds, and a preference for a large uncharged residue in P1. Hydrolyzes peptide amides.</text>
        <dbReference type="EC" id="3.4.21.62"/>
    </reaction>
</comment>
<keyword evidence="3 7" id="KW-0378">Hydrolase</keyword>
<sequence length="496" mass="52928">MFMRSTLSSLSVILLSTALCRGDAPTHTLARVSHRGAPVDIRDVPVMMAQAAAAGERSRPLSQGDQECEQCLAQNGMVEDLNPDYSQILEYLKKAALDVGIDFDCEPDYSVTFTPISGTTTTTRRPPPPRTTTTTPTTTPAPTPRPCTGGNPLLGTNDPVSSCQSNLERIRIWEAWRLIESSKRKLKKVVLVILDSGVNMKHPDLAKQFWRDPTTGSIGYNFVDNNTDVTDKNGHGTFCAGIAGAETNNSIGVAGAANVELMIVKWFDKELWLSVLVRAFDYVLRQGATVSSHSYTFGRGSQIFKSVIAKVSAAGHIVIAGAGNDAQSLDQNPVYPCSIARAIPSMLCVAASTPTSKATTITYWSNVGAATQIAAPGVDIYSTDRSGSYSSASGTSASTPQVAAVAAMMAALGLQGQDITEAITRSRTAGLSNKFNVPDVGELDALNAVKLALGQPTSPREPPRLLQQVRVVSRCDASDRSTYISARWLANDKILS</sequence>
<comment type="caution">
    <text evidence="11">The sequence shown here is derived from an EMBL/GenBank/DDBJ whole genome shotgun (WGS) entry which is preliminary data.</text>
</comment>
<dbReference type="InterPro" id="IPR050131">
    <property type="entry name" value="Peptidase_S8_subtilisin-like"/>
</dbReference>
<dbReference type="EMBL" id="JABANN010000310">
    <property type="protein sequence ID" value="KAF4662734.1"/>
    <property type="molecule type" value="Genomic_DNA"/>
</dbReference>
<evidence type="ECO:0000256" key="2">
    <source>
        <dbReference type="ARBA" id="ARBA00022670"/>
    </source>
</evidence>
<dbReference type="InterPro" id="IPR022398">
    <property type="entry name" value="Peptidase_S8_His-AS"/>
</dbReference>
<evidence type="ECO:0000313" key="12">
    <source>
        <dbReference type="Proteomes" id="UP000572268"/>
    </source>
</evidence>
<proteinExistence type="inferred from homology"/>
<dbReference type="Proteomes" id="UP000572268">
    <property type="component" value="Unassembled WGS sequence"/>
</dbReference>
<protein>
    <recommendedName>
        <fullName evidence="6">subtilisin</fullName>
        <ecNumber evidence="6">3.4.21.62</ecNumber>
    </recommendedName>
</protein>
<evidence type="ECO:0000256" key="8">
    <source>
        <dbReference type="SAM" id="MobiDB-lite"/>
    </source>
</evidence>
<dbReference type="Pfam" id="PF00082">
    <property type="entry name" value="Peptidase_S8"/>
    <property type="match status" value="1"/>
</dbReference>
<feature type="active site" description="Charge relay system" evidence="7">
    <location>
        <position position="396"/>
    </location>
</feature>